<keyword evidence="3" id="KW-0479">Metal-binding</keyword>
<reference evidence="9" key="1">
    <citation type="submission" date="2025-08" db="UniProtKB">
        <authorList>
            <consortium name="RefSeq"/>
        </authorList>
    </citation>
    <scope>IDENTIFICATION</scope>
    <source>
        <tissue evidence="9">Testes</tissue>
    </source>
</reference>
<evidence type="ECO:0000256" key="4">
    <source>
        <dbReference type="ARBA" id="ARBA00022801"/>
    </source>
</evidence>
<dbReference type="Gene3D" id="3.40.720.10">
    <property type="entry name" value="Alkaline Phosphatase, subunit A"/>
    <property type="match status" value="1"/>
</dbReference>
<evidence type="ECO:0000313" key="9">
    <source>
        <dbReference type="RefSeq" id="XP_002734179.2"/>
    </source>
</evidence>
<evidence type="ECO:0000256" key="2">
    <source>
        <dbReference type="ARBA" id="ARBA00008779"/>
    </source>
</evidence>
<evidence type="ECO:0000256" key="1">
    <source>
        <dbReference type="ARBA" id="ARBA00001913"/>
    </source>
</evidence>
<dbReference type="PANTHER" id="PTHR10342">
    <property type="entry name" value="ARYLSULFATASE"/>
    <property type="match status" value="1"/>
</dbReference>
<proteinExistence type="inferred from homology"/>
<evidence type="ECO:0000259" key="7">
    <source>
        <dbReference type="Pfam" id="PF00884"/>
    </source>
</evidence>
<keyword evidence="6" id="KW-0325">Glycoprotein</keyword>
<evidence type="ECO:0000313" key="8">
    <source>
        <dbReference type="Proteomes" id="UP000694865"/>
    </source>
</evidence>
<keyword evidence="8" id="KW-1185">Reference proteome</keyword>
<evidence type="ECO:0000256" key="5">
    <source>
        <dbReference type="ARBA" id="ARBA00022837"/>
    </source>
</evidence>
<organism evidence="8 9">
    <name type="scientific">Saccoglossus kowalevskii</name>
    <name type="common">Acorn worm</name>
    <dbReference type="NCBI Taxonomy" id="10224"/>
    <lineage>
        <taxon>Eukaryota</taxon>
        <taxon>Metazoa</taxon>
        <taxon>Hemichordata</taxon>
        <taxon>Enteropneusta</taxon>
        <taxon>Harrimaniidae</taxon>
        <taxon>Saccoglossus</taxon>
    </lineage>
</organism>
<dbReference type="InterPro" id="IPR024607">
    <property type="entry name" value="Sulfatase_CS"/>
</dbReference>
<dbReference type="RefSeq" id="XP_002734179.2">
    <property type="nucleotide sequence ID" value="XM_002734133.2"/>
</dbReference>
<accession>A0ABM0GP03</accession>
<dbReference type="InterPro" id="IPR000917">
    <property type="entry name" value="Sulfatase_N"/>
</dbReference>
<comment type="similarity">
    <text evidence="2">Belongs to the sulfatase family.</text>
</comment>
<comment type="cofactor">
    <cofactor evidence="1">
        <name>Ca(2+)</name>
        <dbReference type="ChEBI" id="CHEBI:29108"/>
    </cofactor>
</comment>
<evidence type="ECO:0000256" key="3">
    <source>
        <dbReference type="ARBA" id="ARBA00022723"/>
    </source>
</evidence>
<keyword evidence="5" id="KW-0106">Calcium</keyword>
<dbReference type="InterPro" id="IPR047115">
    <property type="entry name" value="ARSB"/>
</dbReference>
<dbReference type="PROSITE" id="PS00149">
    <property type="entry name" value="SULFATASE_2"/>
    <property type="match status" value="1"/>
</dbReference>
<dbReference type="GeneID" id="100373562"/>
<dbReference type="Pfam" id="PF00884">
    <property type="entry name" value="Sulfatase"/>
    <property type="match status" value="1"/>
</dbReference>
<dbReference type="InterPro" id="IPR017850">
    <property type="entry name" value="Alkaline_phosphatase_core_sf"/>
</dbReference>
<keyword evidence="4" id="KW-0378">Hydrolase</keyword>
<dbReference type="SUPFAM" id="SSF53649">
    <property type="entry name" value="Alkaline phosphatase-like"/>
    <property type="match status" value="1"/>
</dbReference>
<dbReference type="Gene3D" id="3.30.1120.10">
    <property type="match status" value="1"/>
</dbReference>
<feature type="domain" description="Sulfatase N-terminal" evidence="7">
    <location>
        <begin position="46"/>
        <end position="286"/>
    </location>
</feature>
<dbReference type="Proteomes" id="UP000694865">
    <property type="component" value="Unplaced"/>
</dbReference>
<dbReference type="PANTHER" id="PTHR10342:SF273">
    <property type="entry name" value="RE14504P"/>
    <property type="match status" value="1"/>
</dbReference>
<dbReference type="CDD" id="cd16029">
    <property type="entry name" value="4-S"/>
    <property type="match status" value="1"/>
</dbReference>
<protein>
    <submittedName>
        <fullName evidence="9">Arylsulfatase B-like</fullName>
    </submittedName>
</protein>
<sequence length="450" mass="51228">MEGVHSLVLDWCSLCIEQPQPKLNILKVVCLCLRLQHQILWSVQPYGLPLNVELLPEKLRKLGYRTHLVGKWHLGMCKWEYTPTYRGFDSFYGYYSLLLTHFTKQHTAIQDRSITGYDFRDNTGVVPKTDEFISEMFLKRAEKLIDEHYGDQPMFLYFSLDLPKWPSEAPQKYLDMYAHIENPDRRGLSAMVSAMDDIVGNLTRKLKEKEMWEDTLFVFFSDNGGFPYLAASNWPFRGGGGTLFEGGTRVPGFVSGSSSLLKNIGTVSNELIHITDFHTTFLKLAGGTPEDDLDGLDVWDTLSKGKSSPRKEMVYNIDDVMPGPGAAIRIGDYKLIVGNPEIFYPRRSLEYTDGWHPPAKTNATKFTRTPVHFGELGDVPPPANVTMLFNLKDDPEERNNLAKDYPMKVEELRLRLKEYEKGLMPSINPPPDLKRSNPANFGGVWSPGWC</sequence>
<gene>
    <name evidence="9" type="primary">LOC100373562</name>
</gene>
<evidence type="ECO:0000256" key="6">
    <source>
        <dbReference type="ARBA" id="ARBA00023180"/>
    </source>
</evidence>
<name>A0ABM0GP03_SACKO</name>